<keyword evidence="2" id="KW-1185">Reference proteome</keyword>
<dbReference type="Pfam" id="PF05015">
    <property type="entry name" value="HigB-like_toxin"/>
    <property type="match status" value="1"/>
</dbReference>
<reference evidence="1" key="1">
    <citation type="submission" date="2021-12" db="EMBL/GenBank/DDBJ databases">
        <authorList>
            <person name="Veyrier F.J."/>
        </authorList>
    </citation>
    <scope>NUCLEOTIDE SEQUENCE</scope>
    <source>
        <strain evidence="1">SAG 1488-6</strain>
    </source>
</reference>
<evidence type="ECO:0000313" key="1">
    <source>
        <dbReference type="EMBL" id="UOO93661.1"/>
    </source>
</evidence>
<dbReference type="EMBL" id="CP091512">
    <property type="protein sequence ID" value="UOO93661.1"/>
    <property type="molecule type" value="Genomic_DNA"/>
</dbReference>
<dbReference type="InterPro" id="IPR007711">
    <property type="entry name" value="HigB-1"/>
</dbReference>
<gene>
    <name evidence="1" type="ORF">LVJ81_06455</name>
</gene>
<accession>A0ABY4ED66</accession>
<organism evidence="1 2">
    <name type="scientific">Vitreoscilla stercoraria</name>
    <dbReference type="NCBI Taxonomy" id="61"/>
    <lineage>
        <taxon>Bacteria</taxon>
        <taxon>Pseudomonadati</taxon>
        <taxon>Pseudomonadota</taxon>
        <taxon>Betaproteobacteria</taxon>
        <taxon>Neisseriales</taxon>
        <taxon>Neisseriaceae</taxon>
        <taxon>Vitreoscilla</taxon>
    </lineage>
</organism>
<dbReference type="InterPro" id="IPR035093">
    <property type="entry name" value="RelE/ParE_toxin_dom_sf"/>
</dbReference>
<evidence type="ECO:0000313" key="2">
    <source>
        <dbReference type="Proteomes" id="UP000832034"/>
    </source>
</evidence>
<dbReference type="Gene3D" id="3.30.2310.20">
    <property type="entry name" value="RelE-like"/>
    <property type="match status" value="1"/>
</dbReference>
<protein>
    <submittedName>
        <fullName evidence="1">Type II toxin-antitoxin system RelE/ParE family toxin</fullName>
    </submittedName>
</protein>
<proteinExistence type="predicted"/>
<reference evidence="1" key="2">
    <citation type="journal article" date="2022" name="Res Sq">
        <title>Evolution of multicellular longitudinally dividing oral cavity symbionts (Neisseriaceae).</title>
        <authorList>
            <person name="Nyongesa S."/>
            <person name="Weber P."/>
            <person name="Bernet E."/>
            <person name="Pullido F."/>
            <person name="Nieckarz M."/>
            <person name="Delaby M."/>
            <person name="Nieves C."/>
            <person name="Viehboeck T."/>
            <person name="Krause N."/>
            <person name="Rivera-Millot A."/>
            <person name="Nakamura A."/>
            <person name="Vischer N."/>
            <person name="VanNieuwenhze M."/>
            <person name="Brun Y."/>
            <person name="Cava F."/>
            <person name="Bulgheresi S."/>
            <person name="Veyrier F."/>
        </authorList>
    </citation>
    <scope>NUCLEOTIDE SEQUENCE</scope>
    <source>
        <strain evidence="1">SAG 1488-6</strain>
    </source>
</reference>
<dbReference type="PANTHER" id="PTHR40266:SF2">
    <property type="entry name" value="TOXIN HIGB-1"/>
    <property type="match status" value="1"/>
</dbReference>
<dbReference type="RefSeq" id="WP_019959495.1">
    <property type="nucleotide sequence ID" value="NZ_CP091512.1"/>
</dbReference>
<dbReference type="SUPFAM" id="SSF143011">
    <property type="entry name" value="RelE-like"/>
    <property type="match status" value="1"/>
</dbReference>
<dbReference type="Proteomes" id="UP000832034">
    <property type="component" value="Chromosome"/>
</dbReference>
<name>A0ABY4ED66_VITST</name>
<dbReference type="PANTHER" id="PTHR40266">
    <property type="entry name" value="TOXIN HIGB-1"/>
    <property type="match status" value="1"/>
</dbReference>
<sequence>MILSFKHKGLEKFFTTGSKAGIQASHAPKLGRILARLNSTKEVNDMNLPGWDLHPLVGNLKDHWSVKVNGNWRVTFKIENGHAEIVDYQDYH</sequence>